<comment type="caution">
    <text evidence="2">The sequence shown here is derived from an EMBL/GenBank/DDBJ whole genome shotgun (WGS) entry which is preliminary data.</text>
</comment>
<dbReference type="SUPFAM" id="SSF54695">
    <property type="entry name" value="POZ domain"/>
    <property type="match status" value="1"/>
</dbReference>
<dbReference type="InterPro" id="IPR000210">
    <property type="entry name" value="BTB/POZ_dom"/>
</dbReference>
<dbReference type="SMART" id="SM00225">
    <property type="entry name" value="BTB"/>
    <property type="match status" value="1"/>
</dbReference>
<keyword evidence="3" id="KW-1185">Reference proteome</keyword>
<evidence type="ECO:0000313" key="2">
    <source>
        <dbReference type="EMBL" id="KAK3904942.1"/>
    </source>
</evidence>
<dbReference type="EMBL" id="MU855377">
    <property type="protein sequence ID" value="KAK3904942.1"/>
    <property type="molecule type" value="Genomic_DNA"/>
</dbReference>
<protein>
    <recommendedName>
        <fullName evidence="1">BTB domain-containing protein</fullName>
    </recommendedName>
</protein>
<accession>A0AAN6MPZ3</accession>
<reference evidence="2" key="2">
    <citation type="submission" date="2023-05" db="EMBL/GenBank/DDBJ databases">
        <authorList>
            <consortium name="Lawrence Berkeley National Laboratory"/>
            <person name="Steindorff A."/>
            <person name="Hensen N."/>
            <person name="Bonometti L."/>
            <person name="Westerberg I."/>
            <person name="Brannstrom I.O."/>
            <person name="Guillou S."/>
            <person name="Cros-Aarteil S."/>
            <person name="Calhoun S."/>
            <person name="Haridas S."/>
            <person name="Kuo A."/>
            <person name="Mondo S."/>
            <person name="Pangilinan J."/>
            <person name="Riley R."/>
            <person name="Labutti K."/>
            <person name="Andreopoulos B."/>
            <person name="Lipzen A."/>
            <person name="Chen C."/>
            <person name="Yanf M."/>
            <person name="Daum C."/>
            <person name="Ng V."/>
            <person name="Clum A."/>
            <person name="Ohm R."/>
            <person name="Martin F."/>
            <person name="Silar P."/>
            <person name="Natvig D."/>
            <person name="Lalanne C."/>
            <person name="Gautier V."/>
            <person name="Ament-Velasquez S.L."/>
            <person name="Kruys A."/>
            <person name="Hutchinson M.I."/>
            <person name="Powell A.J."/>
            <person name="Barry K."/>
            <person name="Miller A.N."/>
            <person name="Grigoriev I.V."/>
            <person name="Debuchy R."/>
            <person name="Gladieux P."/>
            <person name="Thoren M.H."/>
            <person name="Johannesson H."/>
        </authorList>
    </citation>
    <scope>NUCLEOTIDE SEQUENCE</scope>
    <source>
        <strain evidence="2">CBS 103.79</strain>
    </source>
</reference>
<reference evidence="2" key="1">
    <citation type="journal article" date="2023" name="Mol. Phylogenet. Evol.">
        <title>Genome-scale phylogeny and comparative genomics of the fungal order Sordariales.</title>
        <authorList>
            <person name="Hensen N."/>
            <person name="Bonometti L."/>
            <person name="Westerberg I."/>
            <person name="Brannstrom I.O."/>
            <person name="Guillou S."/>
            <person name="Cros-Aarteil S."/>
            <person name="Calhoun S."/>
            <person name="Haridas S."/>
            <person name="Kuo A."/>
            <person name="Mondo S."/>
            <person name="Pangilinan J."/>
            <person name="Riley R."/>
            <person name="LaButti K."/>
            <person name="Andreopoulos B."/>
            <person name="Lipzen A."/>
            <person name="Chen C."/>
            <person name="Yan M."/>
            <person name="Daum C."/>
            <person name="Ng V."/>
            <person name="Clum A."/>
            <person name="Steindorff A."/>
            <person name="Ohm R.A."/>
            <person name="Martin F."/>
            <person name="Silar P."/>
            <person name="Natvig D.O."/>
            <person name="Lalanne C."/>
            <person name="Gautier V."/>
            <person name="Ament-Velasquez S.L."/>
            <person name="Kruys A."/>
            <person name="Hutchinson M.I."/>
            <person name="Powell A.J."/>
            <person name="Barry K."/>
            <person name="Miller A.N."/>
            <person name="Grigoriev I.V."/>
            <person name="Debuchy R."/>
            <person name="Gladieux P."/>
            <person name="Hiltunen Thoren M."/>
            <person name="Johannesson H."/>
        </authorList>
    </citation>
    <scope>NUCLEOTIDE SEQUENCE</scope>
    <source>
        <strain evidence="2">CBS 103.79</strain>
    </source>
</reference>
<organism evidence="2 3">
    <name type="scientific">Staphylotrichum tortipilum</name>
    <dbReference type="NCBI Taxonomy" id="2831512"/>
    <lineage>
        <taxon>Eukaryota</taxon>
        <taxon>Fungi</taxon>
        <taxon>Dikarya</taxon>
        <taxon>Ascomycota</taxon>
        <taxon>Pezizomycotina</taxon>
        <taxon>Sordariomycetes</taxon>
        <taxon>Sordariomycetidae</taxon>
        <taxon>Sordariales</taxon>
        <taxon>Chaetomiaceae</taxon>
        <taxon>Staphylotrichum</taxon>
    </lineage>
</organism>
<dbReference type="Proteomes" id="UP001303889">
    <property type="component" value="Unassembled WGS sequence"/>
</dbReference>
<dbReference type="PANTHER" id="PTHR47843:SF2">
    <property type="entry name" value="BTB DOMAIN-CONTAINING PROTEIN"/>
    <property type="match status" value="1"/>
</dbReference>
<evidence type="ECO:0000313" key="3">
    <source>
        <dbReference type="Proteomes" id="UP001303889"/>
    </source>
</evidence>
<dbReference type="Gene3D" id="3.30.710.10">
    <property type="entry name" value="Potassium Channel Kv1.1, Chain A"/>
    <property type="match status" value="1"/>
</dbReference>
<evidence type="ECO:0000259" key="1">
    <source>
        <dbReference type="PROSITE" id="PS50097"/>
    </source>
</evidence>
<dbReference type="PANTHER" id="PTHR47843">
    <property type="entry name" value="BTB DOMAIN-CONTAINING PROTEIN-RELATED"/>
    <property type="match status" value="1"/>
</dbReference>
<feature type="domain" description="BTB" evidence="1">
    <location>
        <begin position="23"/>
        <end position="79"/>
    </location>
</feature>
<sequence>MASQHEVGGADLTASDGSWLTERIVTIVVGAEEKRWVVHEKLLISQSDFFQDHFANGQDEMRLPDVEPKLFALFIRWLYGTAFLPSGATRTFRYLQPDGEILTVRDYLGVYILGGEFGIPGVRNAVVDVLYGYYGEATDNHRAPSMHDVKYIFAHTPEGAPMRRFLVAHALFYLFSKNRHNAPLPQDWADVLATQADIGHEMVKMLAEWNWHMGHNAPRMTIKPRVEFHEKAPKMQQLDVPVKQEEPEYLG</sequence>
<dbReference type="InterPro" id="IPR011333">
    <property type="entry name" value="SKP1/BTB/POZ_sf"/>
</dbReference>
<dbReference type="AlphaFoldDB" id="A0AAN6MPZ3"/>
<gene>
    <name evidence="2" type="ORF">C8A05DRAFT_13200</name>
</gene>
<proteinExistence type="predicted"/>
<name>A0AAN6MPZ3_9PEZI</name>
<dbReference type="Pfam" id="PF00651">
    <property type="entry name" value="BTB"/>
    <property type="match status" value="1"/>
</dbReference>
<dbReference type="CDD" id="cd18186">
    <property type="entry name" value="BTB_POZ_ZBTB_KLHL-like"/>
    <property type="match status" value="1"/>
</dbReference>
<dbReference type="PROSITE" id="PS50097">
    <property type="entry name" value="BTB"/>
    <property type="match status" value="1"/>
</dbReference>